<gene>
    <name evidence="1" type="ORF">D2V04_03465</name>
</gene>
<dbReference type="AlphaFoldDB" id="A0A418NL43"/>
<sequence length="229" mass="25048">MNGEEIEIAGILSNEHLYSDTSATILSGKRRMLLCARFERRENCIEAHPIIIGDLVDANDSMLGQSLKSLVRIYPEHIDAFAAIRGQARANAAAVKALKEMSEEEVKKAIAAIVGEPFIPKDWGGEKSDLQTNQLSVRGRPCSAAFIFKGPAVRGELHPGKMGKNGDQLVRAFDEPVEVVIVQHCDKIANSVVRLAEALAYDPHQPRHYCILDGADTARLLRAYGYLGG</sequence>
<evidence type="ECO:0000313" key="2">
    <source>
        <dbReference type="Proteomes" id="UP000285092"/>
    </source>
</evidence>
<dbReference type="EMBL" id="QXFK01000011">
    <property type="protein sequence ID" value="RIV80359.1"/>
    <property type="molecule type" value="Genomic_DNA"/>
</dbReference>
<evidence type="ECO:0000313" key="1">
    <source>
        <dbReference type="EMBL" id="RIV80359.1"/>
    </source>
</evidence>
<reference evidence="1 2" key="1">
    <citation type="submission" date="2018-08" db="EMBL/GenBank/DDBJ databases">
        <title>Altererythrobacter sp.Ery1 and Ery12, the genome sequencing of novel strains in genus Alterythrobacter.</title>
        <authorList>
            <person name="Cheng H."/>
            <person name="Wu Y.-H."/>
            <person name="Fang C."/>
            <person name="Xu X.-W."/>
        </authorList>
    </citation>
    <scope>NUCLEOTIDE SEQUENCE [LARGE SCALE GENOMIC DNA]</scope>
    <source>
        <strain evidence="1 2">Ery1</strain>
    </source>
</reference>
<proteinExistence type="predicted"/>
<dbReference type="Proteomes" id="UP000285092">
    <property type="component" value="Unassembled WGS sequence"/>
</dbReference>
<accession>A0A418NL43</accession>
<keyword evidence="2" id="KW-1185">Reference proteome</keyword>
<name>A0A418NL43_9SPHN</name>
<protein>
    <submittedName>
        <fullName evidence="1">Uncharacterized protein</fullName>
    </submittedName>
</protein>
<comment type="caution">
    <text evidence="1">The sequence shown here is derived from an EMBL/GenBank/DDBJ whole genome shotgun (WGS) entry which is preliminary data.</text>
</comment>
<organism evidence="1 2">
    <name type="scientific">Pelagerythrobacter aerophilus</name>
    <dbReference type="NCBI Taxonomy" id="2306995"/>
    <lineage>
        <taxon>Bacteria</taxon>
        <taxon>Pseudomonadati</taxon>
        <taxon>Pseudomonadota</taxon>
        <taxon>Alphaproteobacteria</taxon>
        <taxon>Sphingomonadales</taxon>
        <taxon>Erythrobacteraceae</taxon>
        <taxon>Pelagerythrobacter</taxon>
    </lineage>
</organism>